<dbReference type="SUPFAM" id="SSF56112">
    <property type="entry name" value="Protein kinase-like (PK-like)"/>
    <property type="match status" value="1"/>
</dbReference>
<gene>
    <name evidence="5" type="ORF">BT96DRAFT_929707</name>
</gene>
<sequence length="322" mass="36698">MPMDRLPILNQSAIPVRVFQAKTLHLDELVRLASCKANWEEYCEFPFSTTVYVDLDEKKALKGEFKMTSLGNSQPSIFQSSEVAVKQMFMTKSAIKTHAPAAGPSIAPLPASVVTRYYPLDPLDQLPRLLMELKLHQWGQALLNLVYSYIASLNKDEDVEKFIEIPKFRFVKAAIAIEELPMSSAKTRPRVFLVEEDLSVMKQGEFRKYMSNMPHVFVAFNNEEDAARAEFLRFTQHIMYWKTGKLAYVSDYQGNDSVLTDCQLMTHRQLGRVFADGNVPEGFEGLEDHHDCNNRFCDFFKPPPMSDIHQSKANLGNDSNAQ</sequence>
<evidence type="ECO:0000256" key="2">
    <source>
        <dbReference type="ARBA" id="ARBA00022679"/>
    </source>
</evidence>
<dbReference type="Proteomes" id="UP000799118">
    <property type="component" value="Unassembled WGS sequence"/>
</dbReference>
<keyword evidence="6" id="KW-1185">Reference proteome</keyword>
<dbReference type="EMBL" id="ML770402">
    <property type="protein sequence ID" value="KAE9383570.1"/>
    <property type="molecule type" value="Genomic_DNA"/>
</dbReference>
<evidence type="ECO:0000259" key="4">
    <source>
        <dbReference type="Pfam" id="PF02816"/>
    </source>
</evidence>
<name>A0A6A4GDP5_9AGAR</name>
<accession>A0A6A4GDP5</accession>
<protein>
    <recommendedName>
        <fullName evidence="4">Alpha-type protein kinase domain-containing protein</fullName>
    </recommendedName>
</protein>
<dbReference type="AlphaFoldDB" id="A0A6A4GDP5"/>
<dbReference type="GO" id="GO:0005524">
    <property type="term" value="F:ATP binding"/>
    <property type="evidence" value="ECO:0007669"/>
    <property type="project" value="InterPro"/>
</dbReference>
<dbReference type="Gene3D" id="3.20.200.10">
    <property type="entry name" value="MHCK/EF2 kinase"/>
    <property type="match status" value="1"/>
</dbReference>
<evidence type="ECO:0000313" key="5">
    <source>
        <dbReference type="EMBL" id="KAE9383570.1"/>
    </source>
</evidence>
<feature type="domain" description="Alpha-type protein kinase" evidence="4">
    <location>
        <begin position="147"/>
        <end position="294"/>
    </location>
</feature>
<evidence type="ECO:0000256" key="3">
    <source>
        <dbReference type="ARBA" id="ARBA00022777"/>
    </source>
</evidence>
<reference evidence="5" key="1">
    <citation type="journal article" date="2019" name="Environ. Microbiol.">
        <title>Fungal ecological strategies reflected in gene transcription - a case study of two litter decomposers.</title>
        <authorList>
            <person name="Barbi F."/>
            <person name="Kohler A."/>
            <person name="Barry K."/>
            <person name="Baskaran P."/>
            <person name="Daum C."/>
            <person name="Fauchery L."/>
            <person name="Ihrmark K."/>
            <person name="Kuo A."/>
            <person name="LaButti K."/>
            <person name="Lipzen A."/>
            <person name="Morin E."/>
            <person name="Grigoriev I.V."/>
            <person name="Henrissat B."/>
            <person name="Lindahl B."/>
            <person name="Martin F."/>
        </authorList>
    </citation>
    <scope>NUCLEOTIDE SEQUENCE</scope>
    <source>
        <strain evidence="5">JB14</strain>
    </source>
</reference>
<organism evidence="5 6">
    <name type="scientific">Gymnopus androsaceus JB14</name>
    <dbReference type="NCBI Taxonomy" id="1447944"/>
    <lineage>
        <taxon>Eukaryota</taxon>
        <taxon>Fungi</taxon>
        <taxon>Dikarya</taxon>
        <taxon>Basidiomycota</taxon>
        <taxon>Agaricomycotina</taxon>
        <taxon>Agaricomycetes</taxon>
        <taxon>Agaricomycetidae</taxon>
        <taxon>Agaricales</taxon>
        <taxon>Marasmiineae</taxon>
        <taxon>Omphalotaceae</taxon>
        <taxon>Gymnopus</taxon>
    </lineage>
</organism>
<dbReference type="InterPro" id="IPR004166">
    <property type="entry name" value="a-kinase_dom"/>
</dbReference>
<dbReference type="GO" id="GO:0004674">
    <property type="term" value="F:protein serine/threonine kinase activity"/>
    <property type="evidence" value="ECO:0007669"/>
    <property type="project" value="UniProtKB-KW"/>
</dbReference>
<dbReference type="Pfam" id="PF02816">
    <property type="entry name" value="Alpha_kinase"/>
    <property type="match status" value="1"/>
</dbReference>
<keyword evidence="1" id="KW-0723">Serine/threonine-protein kinase</keyword>
<evidence type="ECO:0000313" key="6">
    <source>
        <dbReference type="Proteomes" id="UP000799118"/>
    </source>
</evidence>
<dbReference type="OrthoDB" id="2658733at2759"/>
<evidence type="ECO:0000256" key="1">
    <source>
        <dbReference type="ARBA" id="ARBA00022527"/>
    </source>
</evidence>
<keyword evidence="2" id="KW-0808">Transferase</keyword>
<proteinExistence type="predicted"/>
<dbReference type="InterPro" id="IPR011009">
    <property type="entry name" value="Kinase-like_dom_sf"/>
</dbReference>
<keyword evidence="3" id="KW-0418">Kinase</keyword>